<dbReference type="Proteomes" id="UP001596513">
    <property type="component" value="Unassembled WGS sequence"/>
</dbReference>
<evidence type="ECO:0000313" key="2">
    <source>
        <dbReference type="EMBL" id="MFC7669704.1"/>
    </source>
</evidence>
<dbReference type="EMBL" id="JBHTEK010000001">
    <property type="protein sequence ID" value="MFC7669704.1"/>
    <property type="molecule type" value="Genomic_DNA"/>
</dbReference>
<dbReference type="RefSeq" id="WP_380205190.1">
    <property type="nucleotide sequence ID" value="NZ_JBHTEK010000001.1"/>
</dbReference>
<gene>
    <name evidence="2" type="ORF">ACFQT0_21800</name>
</gene>
<comment type="caution">
    <text evidence="2">The sequence shown here is derived from an EMBL/GenBank/DDBJ whole genome shotgun (WGS) entry which is preliminary data.</text>
</comment>
<dbReference type="Gene3D" id="3.30.70.330">
    <property type="match status" value="1"/>
</dbReference>
<dbReference type="Pfam" id="PF03880">
    <property type="entry name" value="DbpA"/>
    <property type="match status" value="1"/>
</dbReference>
<evidence type="ECO:0000259" key="1">
    <source>
        <dbReference type="Pfam" id="PF03880"/>
    </source>
</evidence>
<dbReference type="CDD" id="cd12252">
    <property type="entry name" value="RRM_DbpA"/>
    <property type="match status" value="1"/>
</dbReference>
<feature type="domain" description="DEAD box helicase DbpA/CsdA RNA-binding" evidence="1">
    <location>
        <begin position="2"/>
        <end position="71"/>
    </location>
</feature>
<protein>
    <submittedName>
        <fullName evidence="2">DbpA RNA binding domain-containing protein</fullName>
    </submittedName>
</protein>
<dbReference type="InterPro" id="IPR012677">
    <property type="entry name" value="Nucleotide-bd_a/b_plait_sf"/>
</dbReference>
<dbReference type="InterPro" id="IPR005580">
    <property type="entry name" value="DbpA/CsdA_RNA-bd_dom"/>
</dbReference>
<proteinExistence type="predicted"/>
<reference evidence="3" key="1">
    <citation type="journal article" date="2019" name="Int. J. Syst. Evol. Microbiol.">
        <title>The Global Catalogue of Microorganisms (GCM) 10K type strain sequencing project: providing services to taxonomists for standard genome sequencing and annotation.</title>
        <authorList>
            <consortium name="The Broad Institute Genomics Platform"/>
            <consortium name="The Broad Institute Genome Sequencing Center for Infectious Disease"/>
            <person name="Wu L."/>
            <person name="Ma J."/>
        </authorList>
    </citation>
    <scope>NUCLEOTIDE SEQUENCE [LARGE SCALE GENOMIC DNA]</scope>
    <source>
        <strain evidence="3">JCM 19635</strain>
    </source>
</reference>
<organism evidence="2 3">
    <name type="scientific">Hymenobacter humi</name>
    <dbReference type="NCBI Taxonomy" id="1411620"/>
    <lineage>
        <taxon>Bacteria</taxon>
        <taxon>Pseudomonadati</taxon>
        <taxon>Bacteroidota</taxon>
        <taxon>Cytophagia</taxon>
        <taxon>Cytophagales</taxon>
        <taxon>Hymenobacteraceae</taxon>
        <taxon>Hymenobacter</taxon>
    </lineage>
</organism>
<name>A0ABW2UBI7_9BACT</name>
<sequence>MTLHISAGKREKISAGDLVGAFVSVGGIEREAVGRIEVFDHHSFVAVPEAVAEEVLEKMQGAKVKGKKVKVALIR</sequence>
<keyword evidence="3" id="KW-1185">Reference proteome</keyword>
<accession>A0ABW2UBI7</accession>
<evidence type="ECO:0000313" key="3">
    <source>
        <dbReference type="Proteomes" id="UP001596513"/>
    </source>
</evidence>